<dbReference type="GO" id="GO:0008237">
    <property type="term" value="F:metallopeptidase activity"/>
    <property type="evidence" value="ECO:0007669"/>
    <property type="project" value="InterPro"/>
</dbReference>
<keyword evidence="1" id="KW-0732">Signal</keyword>
<dbReference type="EMBL" id="BTSX01000006">
    <property type="protein sequence ID" value="GMT02834.1"/>
    <property type="molecule type" value="Genomic_DNA"/>
</dbReference>
<evidence type="ECO:0000313" key="2">
    <source>
        <dbReference type="EMBL" id="GMT02834.1"/>
    </source>
</evidence>
<reference evidence="2" key="1">
    <citation type="submission" date="2023-10" db="EMBL/GenBank/DDBJ databases">
        <title>Genome assembly of Pristionchus species.</title>
        <authorList>
            <person name="Yoshida K."/>
            <person name="Sommer R.J."/>
        </authorList>
    </citation>
    <scope>NUCLEOTIDE SEQUENCE</scope>
    <source>
        <strain evidence="2">RS0144</strain>
    </source>
</reference>
<dbReference type="Gene3D" id="3.40.390.10">
    <property type="entry name" value="Collagenase (Catalytic Domain)"/>
    <property type="match status" value="1"/>
</dbReference>
<evidence type="ECO:0000256" key="1">
    <source>
        <dbReference type="SAM" id="SignalP"/>
    </source>
</evidence>
<dbReference type="InterPro" id="IPR024079">
    <property type="entry name" value="MetalloPept_cat_dom_sf"/>
</dbReference>
<gene>
    <name evidence="2" type="ORF">PENTCL1PPCAC_25008</name>
</gene>
<feature type="chain" id="PRO_5043697411" evidence="1">
    <location>
        <begin position="19"/>
        <end position="120"/>
    </location>
</feature>
<accession>A0AAV5U8W7</accession>
<feature type="signal peptide" evidence="1">
    <location>
        <begin position="1"/>
        <end position="18"/>
    </location>
</feature>
<protein>
    <submittedName>
        <fullName evidence="2">Uncharacterized protein</fullName>
    </submittedName>
</protein>
<proteinExistence type="predicted"/>
<organism evidence="2 3">
    <name type="scientific">Pristionchus entomophagus</name>
    <dbReference type="NCBI Taxonomy" id="358040"/>
    <lineage>
        <taxon>Eukaryota</taxon>
        <taxon>Metazoa</taxon>
        <taxon>Ecdysozoa</taxon>
        <taxon>Nematoda</taxon>
        <taxon>Chromadorea</taxon>
        <taxon>Rhabditida</taxon>
        <taxon>Rhabditina</taxon>
        <taxon>Diplogasteromorpha</taxon>
        <taxon>Diplogasteroidea</taxon>
        <taxon>Neodiplogasteridae</taxon>
        <taxon>Pristionchus</taxon>
    </lineage>
</organism>
<dbReference type="AlphaFoldDB" id="A0AAV5U8W7"/>
<keyword evidence="3" id="KW-1185">Reference proteome</keyword>
<dbReference type="Proteomes" id="UP001432027">
    <property type="component" value="Unassembled WGS sequence"/>
</dbReference>
<evidence type="ECO:0000313" key="3">
    <source>
        <dbReference type="Proteomes" id="UP001432027"/>
    </source>
</evidence>
<sequence>MILILFSIHAAFSAKTASLRACSSHFTAIEDTADVYGVQIVFNVMRKMLGTEIVKIVFPELAMTHRELFYHTLAAGLCTSDFAAQWRFDADAKRDHDTHNGSCEWNARAVARFQANIRML</sequence>
<name>A0AAV5U8W7_9BILA</name>
<comment type="caution">
    <text evidence="2">The sequence shown here is derived from an EMBL/GenBank/DDBJ whole genome shotgun (WGS) entry which is preliminary data.</text>
</comment>